<evidence type="ECO:0000256" key="1">
    <source>
        <dbReference type="ARBA" id="ARBA00004651"/>
    </source>
</evidence>
<keyword evidence="6 7" id="KW-0472">Membrane</keyword>
<evidence type="ECO:0000256" key="4">
    <source>
        <dbReference type="ARBA" id="ARBA00022692"/>
    </source>
</evidence>
<evidence type="ECO:0000256" key="2">
    <source>
        <dbReference type="ARBA" id="ARBA00022448"/>
    </source>
</evidence>
<reference evidence="8 9" key="1">
    <citation type="submission" date="2018-06" db="EMBL/GenBank/DDBJ databases">
        <title>Phytoactinopolyspora halophila sp. nov., a novel halophilic actinomycete isolated from a saline soil in China.</title>
        <authorList>
            <person name="Tang S.-K."/>
        </authorList>
    </citation>
    <scope>NUCLEOTIDE SEQUENCE [LARGE SCALE GENOMIC DNA]</scope>
    <source>
        <strain evidence="8 9">YIM 96934</strain>
    </source>
</reference>
<dbReference type="CDD" id="cd06173">
    <property type="entry name" value="MFS_MefA_like"/>
    <property type="match status" value="1"/>
</dbReference>
<comment type="subcellular location">
    <subcellularLocation>
        <location evidence="1">Cell membrane</location>
        <topology evidence="1">Multi-pass membrane protein</topology>
    </subcellularLocation>
</comment>
<feature type="transmembrane region" description="Helical" evidence="7">
    <location>
        <begin position="105"/>
        <end position="129"/>
    </location>
</feature>
<dbReference type="PANTHER" id="PTHR23513:SF6">
    <property type="entry name" value="MAJOR FACILITATOR SUPERFAMILY ASSOCIATED DOMAIN-CONTAINING PROTEIN"/>
    <property type="match status" value="1"/>
</dbReference>
<name>A0A329QGB5_9ACTN</name>
<keyword evidence="3" id="KW-1003">Cell membrane</keyword>
<feature type="transmembrane region" description="Helical" evidence="7">
    <location>
        <begin position="318"/>
        <end position="335"/>
    </location>
</feature>
<feature type="transmembrane region" description="Helical" evidence="7">
    <location>
        <begin position="75"/>
        <end position="98"/>
    </location>
</feature>
<evidence type="ECO:0000256" key="5">
    <source>
        <dbReference type="ARBA" id="ARBA00022989"/>
    </source>
</evidence>
<evidence type="ECO:0000313" key="8">
    <source>
        <dbReference type="EMBL" id="RAW11256.1"/>
    </source>
</evidence>
<dbReference type="SUPFAM" id="SSF103473">
    <property type="entry name" value="MFS general substrate transporter"/>
    <property type="match status" value="1"/>
</dbReference>
<dbReference type="GO" id="GO:0005886">
    <property type="term" value="C:plasma membrane"/>
    <property type="evidence" value="ECO:0007669"/>
    <property type="project" value="UniProtKB-SubCell"/>
</dbReference>
<keyword evidence="5 7" id="KW-1133">Transmembrane helix</keyword>
<feature type="transmembrane region" description="Helical" evidence="7">
    <location>
        <begin position="341"/>
        <end position="361"/>
    </location>
</feature>
<dbReference type="Gene3D" id="1.20.1250.20">
    <property type="entry name" value="MFS general substrate transporter like domains"/>
    <property type="match status" value="1"/>
</dbReference>
<protein>
    <submittedName>
        <fullName evidence="8">MFS transporter</fullName>
    </submittedName>
</protein>
<evidence type="ECO:0000256" key="3">
    <source>
        <dbReference type="ARBA" id="ARBA00022475"/>
    </source>
</evidence>
<keyword evidence="2" id="KW-0813">Transport</keyword>
<feature type="transmembrane region" description="Helical" evidence="7">
    <location>
        <begin position="382"/>
        <end position="400"/>
    </location>
</feature>
<keyword evidence="4 7" id="KW-0812">Transmembrane</keyword>
<feature type="transmembrane region" description="Helical" evidence="7">
    <location>
        <begin position="172"/>
        <end position="195"/>
    </location>
</feature>
<feature type="transmembrane region" description="Helical" evidence="7">
    <location>
        <begin position="135"/>
        <end position="160"/>
    </location>
</feature>
<accession>A0A329QGB5</accession>
<proteinExistence type="predicted"/>
<feature type="transmembrane region" description="Helical" evidence="7">
    <location>
        <begin position="49"/>
        <end position="69"/>
    </location>
</feature>
<dbReference type="InterPro" id="IPR010290">
    <property type="entry name" value="TM_effector"/>
</dbReference>
<evidence type="ECO:0000256" key="6">
    <source>
        <dbReference type="ARBA" id="ARBA00023136"/>
    </source>
</evidence>
<dbReference type="EMBL" id="QMIG01000021">
    <property type="protein sequence ID" value="RAW11256.1"/>
    <property type="molecule type" value="Genomic_DNA"/>
</dbReference>
<feature type="transmembrane region" description="Helical" evidence="7">
    <location>
        <begin position="286"/>
        <end position="306"/>
    </location>
</feature>
<gene>
    <name evidence="8" type="ORF">DPM12_17220</name>
</gene>
<feature type="transmembrane region" description="Helical" evidence="7">
    <location>
        <begin position="252"/>
        <end position="274"/>
    </location>
</feature>
<evidence type="ECO:0000256" key="7">
    <source>
        <dbReference type="SAM" id="Phobius"/>
    </source>
</evidence>
<dbReference type="PANTHER" id="PTHR23513">
    <property type="entry name" value="INTEGRAL MEMBRANE EFFLUX PROTEIN-RELATED"/>
    <property type="match status" value="1"/>
</dbReference>
<keyword evidence="9" id="KW-1185">Reference proteome</keyword>
<dbReference type="AlphaFoldDB" id="A0A329QGB5"/>
<dbReference type="Pfam" id="PF05977">
    <property type="entry name" value="MFS_3"/>
    <property type="match status" value="1"/>
</dbReference>
<sequence length="452" mass="46866">MTTSQSYSCLTGKSFVTLAGGVSVRTPSNGPDRPLLHEPNLRRYVAARLVSLAGSAITYVVMPVLVYGITGSATWTALVAVAEGLPYLLTGLWAGLLADRFERKAVMIGADLAAALVLISIPIASWFGALTAPHVLFVALAAQTIFVFFDAANLGALPSLVVRQRLPAANSLIAGGGTVIEATVPAVAGLMLVAIAPSSLLVIDSVTFVASALLIRAITRPLSRPRDGTSAGGRAAIAEGIRFLIGHPVLRYMTVIGSLVAFSGGSLVGILVVWADRSLGIEEGDWRLGFVFASWGVGGIVGSFLMPVLVRRLGGVRTALAFLPLCGAGGAVTAVSTTWTAGLPALACWGIAYMVVAANSVTLRQQVTPEPLMGRVMTIGRMTSFGSGFPLGALVVGVLADHLAVGTALLLCQISLVIATATAWMSPLRRAPRSLTLPDDATTEETSQQHTE</sequence>
<comment type="caution">
    <text evidence="8">The sequence shown here is derived from an EMBL/GenBank/DDBJ whole genome shotgun (WGS) entry which is preliminary data.</text>
</comment>
<dbReference type="Proteomes" id="UP000250462">
    <property type="component" value="Unassembled WGS sequence"/>
</dbReference>
<feature type="transmembrane region" description="Helical" evidence="7">
    <location>
        <begin position="406"/>
        <end position="425"/>
    </location>
</feature>
<dbReference type="InterPro" id="IPR036259">
    <property type="entry name" value="MFS_trans_sf"/>
</dbReference>
<organism evidence="8 9">
    <name type="scientific">Phytoactinopolyspora halophila</name>
    <dbReference type="NCBI Taxonomy" id="1981511"/>
    <lineage>
        <taxon>Bacteria</taxon>
        <taxon>Bacillati</taxon>
        <taxon>Actinomycetota</taxon>
        <taxon>Actinomycetes</taxon>
        <taxon>Jiangellales</taxon>
        <taxon>Jiangellaceae</taxon>
        <taxon>Phytoactinopolyspora</taxon>
    </lineage>
</organism>
<evidence type="ECO:0000313" key="9">
    <source>
        <dbReference type="Proteomes" id="UP000250462"/>
    </source>
</evidence>
<feature type="transmembrane region" description="Helical" evidence="7">
    <location>
        <begin position="201"/>
        <end position="219"/>
    </location>
</feature>